<dbReference type="EMBL" id="CAJNOI010000030">
    <property type="protein sequence ID" value="CAF0876724.1"/>
    <property type="molecule type" value="Genomic_DNA"/>
</dbReference>
<reference evidence="2" key="1">
    <citation type="submission" date="2021-02" db="EMBL/GenBank/DDBJ databases">
        <authorList>
            <person name="Nowell W R."/>
        </authorList>
    </citation>
    <scope>NUCLEOTIDE SEQUENCE</scope>
</reference>
<feature type="compositionally biased region" description="Low complexity" evidence="1">
    <location>
        <begin position="77"/>
        <end position="86"/>
    </location>
</feature>
<evidence type="ECO:0000313" key="5">
    <source>
        <dbReference type="Proteomes" id="UP000663877"/>
    </source>
</evidence>
<evidence type="ECO:0000313" key="2">
    <source>
        <dbReference type="EMBL" id="CAF0876724.1"/>
    </source>
</evidence>
<sequence>MSYYCYLISFKDNVNDDISYEKVRSALNTTDSTNKNIRLSNDVRTKQFGELKFAVNEKKKQIDQHIEHILDDGYLTSSSSISSDNSKTNNFDYPPIFVD</sequence>
<dbReference type="Proteomes" id="UP000663877">
    <property type="component" value="Unassembled WGS sequence"/>
</dbReference>
<organism evidence="2 5">
    <name type="scientific">Adineta steineri</name>
    <dbReference type="NCBI Taxonomy" id="433720"/>
    <lineage>
        <taxon>Eukaryota</taxon>
        <taxon>Metazoa</taxon>
        <taxon>Spiralia</taxon>
        <taxon>Gnathifera</taxon>
        <taxon>Rotifera</taxon>
        <taxon>Eurotatoria</taxon>
        <taxon>Bdelloidea</taxon>
        <taxon>Adinetida</taxon>
        <taxon>Adinetidae</taxon>
        <taxon>Adineta</taxon>
    </lineage>
</organism>
<comment type="caution">
    <text evidence="2">The sequence shown here is derived from an EMBL/GenBank/DDBJ whole genome shotgun (WGS) entry which is preliminary data.</text>
</comment>
<feature type="region of interest" description="Disordered" evidence="1">
    <location>
        <begin position="77"/>
        <end position="99"/>
    </location>
</feature>
<accession>A0A813Y5M0</accession>
<keyword evidence="4" id="KW-1185">Reference proteome</keyword>
<dbReference type="AlphaFoldDB" id="A0A813Y5M0"/>
<dbReference type="EMBL" id="CAJNOM010000242">
    <property type="protein sequence ID" value="CAF1274451.1"/>
    <property type="molecule type" value="Genomic_DNA"/>
</dbReference>
<dbReference type="Proteomes" id="UP000663832">
    <property type="component" value="Unassembled WGS sequence"/>
</dbReference>
<evidence type="ECO:0000313" key="4">
    <source>
        <dbReference type="Proteomes" id="UP000663832"/>
    </source>
</evidence>
<name>A0A813Y5M0_9BILA</name>
<proteinExistence type="predicted"/>
<protein>
    <submittedName>
        <fullName evidence="2">Uncharacterized protein</fullName>
    </submittedName>
</protein>
<gene>
    <name evidence="2" type="ORF">BJG266_LOCUS9196</name>
    <name evidence="3" type="ORF">QVE165_LOCUS29780</name>
</gene>
<evidence type="ECO:0000256" key="1">
    <source>
        <dbReference type="SAM" id="MobiDB-lite"/>
    </source>
</evidence>
<evidence type="ECO:0000313" key="3">
    <source>
        <dbReference type="EMBL" id="CAF1274451.1"/>
    </source>
</evidence>